<keyword evidence="4" id="KW-1185">Reference proteome</keyword>
<accession>A0A4V1RIN1</accession>
<organism evidence="3 4">
    <name type="scientific">Lichenibacterium ramalinae</name>
    <dbReference type="NCBI Taxonomy" id="2316527"/>
    <lineage>
        <taxon>Bacteria</taxon>
        <taxon>Pseudomonadati</taxon>
        <taxon>Pseudomonadota</taxon>
        <taxon>Alphaproteobacteria</taxon>
        <taxon>Hyphomicrobiales</taxon>
        <taxon>Lichenihabitantaceae</taxon>
        <taxon>Lichenibacterium</taxon>
    </lineage>
</organism>
<protein>
    <submittedName>
        <fullName evidence="3">Uncharacterized protein</fullName>
    </submittedName>
</protein>
<dbReference type="RefSeq" id="WP_129219473.1">
    <property type="nucleotide sequence ID" value="NZ_QYBC01000009.1"/>
</dbReference>
<proteinExistence type="predicted"/>
<comment type="caution">
    <text evidence="3">The sequence shown here is derived from an EMBL/GenBank/DDBJ whole genome shotgun (WGS) entry which is preliminary data.</text>
</comment>
<evidence type="ECO:0000256" key="2">
    <source>
        <dbReference type="SAM" id="MobiDB-lite"/>
    </source>
</evidence>
<feature type="region of interest" description="Disordered" evidence="2">
    <location>
        <begin position="269"/>
        <end position="299"/>
    </location>
</feature>
<feature type="region of interest" description="Disordered" evidence="2">
    <location>
        <begin position="193"/>
        <end position="233"/>
    </location>
</feature>
<dbReference type="Proteomes" id="UP000289411">
    <property type="component" value="Unassembled WGS sequence"/>
</dbReference>
<feature type="coiled-coil region" evidence="1">
    <location>
        <begin position="64"/>
        <end position="119"/>
    </location>
</feature>
<evidence type="ECO:0000313" key="4">
    <source>
        <dbReference type="Proteomes" id="UP000289411"/>
    </source>
</evidence>
<sequence>MILDLLIFTLGLLVAGLLALAALPAVWNRALRLSEERLARLVPLSPGEIAADRDHLRAAHAVELRRTEQRSERAEAAVAALRIEAARRESRILALDAEAARAQVAVAALEAERDGLRRDVAGLWAESGAEAVVLQGLGALAERRLEALATLGAERDGLRHDLDRARGSLAALDTRRVGLETRNEDLDRALAAARRETEAARDEAETARRDAETARREAEATRREAGAERDAAAARERTVAMPGADHAHEVEALKAELAFMSEQARSAERRAANAARAHAALAAGQDGGSPAPDKRDPAQLRAAIAALAEDVLRATG</sequence>
<reference evidence="3 4" key="2">
    <citation type="submission" date="2019-02" db="EMBL/GenBank/DDBJ databases">
        <title>'Lichenibacterium ramalinii' gen. nov. sp. nov., 'Lichenibacterium minor' gen. nov. sp. nov.</title>
        <authorList>
            <person name="Pankratov T."/>
        </authorList>
    </citation>
    <scope>NUCLEOTIDE SEQUENCE [LARGE SCALE GENOMIC DNA]</scope>
    <source>
        <strain evidence="3 4">RmlP001</strain>
    </source>
</reference>
<feature type="compositionally biased region" description="Low complexity" evidence="2">
    <location>
        <begin position="272"/>
        <end position="283"/>
    </location>
</feature>
<dbReference type="EMBL" id="QYBC01000009">
    <property type="protein sequence ID" value="RYB04712.1"/>
    <property type="molecule type" value="Genomic_DNA"/>
</dbReference>
<name>A0A4V1RIN1_9HYPH</name>
<dbReference type="AlphaFoldDB" id="A0A4V1RIN1"/>
<evidence type="ECO:0000313" key="3">
    <source>
        <dbReference type="EMBL" id="RYB04712.1"/>
    </source>
</evidence>
<keyword evidence="1" id="KW-0175">Coiled coil</keyword>
<gene>
    <name evidence="3" type="ORF">D3272_12270</name>
</gene>
<evidence type="ECO:0000256" key="1">
    <source>
        <dbReference type="SAM" id="Coils"/>
    </source>
</evidence>
<reference evidence="3 4" key="1">
    <citation type="submission" date="2018-09" db="EMBL/GenBank/DDBJ databases">
        <authorList>
            <person name="Grouzdev D.S."/>
            <person name="Krutkina M.S."/>
        </authorList>
    </citation>
    <scope>NUCLEOTIDE SEQUENCE [LARGE SCALE GENOMIC DNA]</scope>
    <source>
        <strain evidence="3 4">RmlP001</strain>
    </source>
</reference>